<dbReference type="AlphaFoldDB" id="A0A5K8A0T5"/>
<organism evidence="1 2">
    <name type="scientific">Desulfosarcina ovata subsp. sediminis</name>
    <dbReference type="NCBI Taxonomy" id="885957"/>
    <lineage>
        <taxon>Bacteria</taxon>
        <taxon>Pseudomonadati</taxon>
        <taxon>Thermodesulfobacteriota</taxon>
        <taxon>Desulfobacteria</taxon>
        <taxon>Desulfobacterales</taxon>
        <taxon>Desulfosarcinaceae</taxon>
        <taxon>Desulfosarcina</taxon>
    </lineage>
</organism>
<dbReference type="EMBL" id="AP021876">
    <property type="protein sequence ID" value="BBO86179.1"/>
    <property type="molecule type" value="Genomic_DNA"/>
</dbReference>
<sequence length="118" mass="13373">MLEEEILNQIPCNWADDIEKAELDDRTAEIRPSVIVGFAEQLGLKTTGSLDKIIIRLAKAHGVTKKKERESLRKTCIQSAKMDIFAERYGHLFQKDENGELSYSIPMLKKISGLPLDE</sequence>
<evidence type="ECO:0000313" key="2">
    <source>
        <dbReference type="Proteomes" id="UP000425960"/>
    </source>
</evidence>
<dbReference type="KEGG" id="dov:DSCO28_67450"/>
<accession>A0A5K8A0T5</accession>
<evidence type="ECO:0000313" key="1">
    <source>
        <dbReference type="EMBL" id="BBO86179.1"/>
    </source>
</evidence>
<gene>
    <name evidence="1" type="ORF">DSCO28_67450</name>
</gene>
<dbReference type="RefSeq" id="WP_155325551.1">
    <property type="nucleotide sequence ID" value="NZ_AP021876.1"/>
</dbReference>
<proteinExistence type="predicted"/>
<protein>
    <submittedName>
        <fullName evidence="1">Uncharacterized protein</fullName>
    </submittedName>
</protein>
<dbReference type="Proteomes" id="UP000425960">
    <property type="component" value="Chromosome"/>
</dbReference>
<name>A0A5K8A0T5_9BACT</name>
<reference evidence="1 2" key="1">
    <citation type="submission" date="2019-11" db="EMBL/GenBank/DDBJ databases">
        <title>Comparative genomics of hydrocarbon-degrading Desulfosarcina strains.</title>
        <authorList>
            <person name="Watanabe M."/>
            <person name="Kojima H."/>
            <person name="Fukui M."/>
        </authorList>
    </citation>
    <scope>NUCLEOTIDE SEQUENCE [LARGE SCALE GENOMIC DNA]</scope>
    <source>
        <strain evidence="1 2">28bB2T</strain>
    </source>
</reference>